<keyword evidence="3" id="KW-1133">Transmembrane helix</keyword>
<dbReference type="Ensembl" id="ENSMMOT00000001174.1">
    <property type="protein sequence ID" value="ENSMMOP00000001148.1"/>
    <property type="gene ID" value="ENSMMOG00000000970.1"/>
</dbReference>
<feature type="coiled-coil region" evidence="1">
    <location>
        <begin position="225"/>
        <end position="455"/>
    </location>
</feature>
<feature type="region of interest" description="Disordered" evidence="2">
    <location>
        <begin position="630"/>
        <end position="651"/>
    </location>
</feature>
<accession>A0A3Q3VLC4</accession>
<feature type="region of interest" description="Disordered" evidence="2">
    <location>
        <begin position="1"/>
        <end position="44"/>
    </location>
</feature>
<evidence type="ECO:0000313" key="5">
    <source>
        <dbReference type="Proteomes" id="UP000261620"/>
    </source>
</evidence>
<dbReference type="PANTHER" id="PTHR46657">
    <property type="entry name" value="CENTROSOMAL PROTEIN OF 128 KDA"/>
    <property type="match status" value="1"/>
</dbReference>
<proteinExistence type="predicted"/>
<dbReference type="STRING" id="94237.ENSMMOP00000001148"/>
<dbReference type="GO" id="GO:0000922">
    <property type="term" value="C:spindle pole"/>
    <property type="evidence" value="ECO:0007669"/>
    <property type="project" value="TreeGrafter"/>
</dbReference>
<reference evidence="4" key="2">
    <citation type="submission" date="2025-09" db="UniProtKB">
        <authorList>
            <consortium name="Ensembl"/>
        </authorList>
    </citation>
    <scope>IDENTIFICATION</scope>
</reference>
<keyword evidence="1" id="KW-0175">Coiled coil</keyword>
<protein>
    <submittedName>
        <fullName evidence="4">Uncharacterized protein</fullName>
    </submittedName>
</protein>
<feature type="compositionally biased region" description="Basic and acidic residues" evidence="2">
    <location>
        <begin position="9"/>
        <end position="25"/>
    </location>
</feature>
<dbReference type="OMA" id="TQDAEQY"/>
<dbReference type="GO" id="GO:0005814">
    <property type="term" value="C:centriole"/>
    <property type="evidence" value="ECO:0007669"/>
    <property type="project" value="TreeGrafter"/>
</dbReference>
<sequence length="872" mass="101029">MDTSSESDSYDRTRSHRPRGCEAPRRAGHRDRGRAGGSGGEGRVADISEKISTLASTLQDTSKNLTKVDRMLGEYRDHTDDQAEAMALLRENLEESISHLQTQRLGRSNGVWSASVSGSPLHTSDLEACSGSEGQRFYPTSPLRDYTGTRGRRRRSHSASVRFTDEREDVHTMHQSLRDLRCDQQRLSDDLDREILRRNRYQRRGSKHRGNLEKEVAELRAQLRASAGLSEAEELKRALERKEKERVQLSVQVEVRSSFQSRGQAERRETEALLQESMRTRDELKTRAQEAVRQWRAKCRRLQKELEEAQAQVQFHTDKASQLKALSQQTEAARRELAEILGRLAQREEELHCKDVELSENRQRMLSLEQEIRESNHRQAGLEEKTQHQAALLARLEEENQKLEERADTQSRHNRRDLDAHAELQAALKQRTLANAQLSQQLAEEERSKKEFHVKLMAVQEERVALGQQLQLEREVRQKELHNMKSMIEDSRTKKDREVQEMLRLCQQERDEIQAHLSEADAASDKELCGALRIKLDRMKSECDKLAVQLGTKDEAHALLLKKYYLLKQQLDDKVSPKKVSRMEAEQEAVLSSMGEELDAACRSLARNGEDKLQTKLSWLCEEVQEGNAREQRQRKQHQQTRDQLKALRKSRDSEQKELLQRLDQQEKQLQSISAEKRELLEQSRRKEEELRSLQVSIMCLYLSSNTRVALDHLEAIPEKQDLVENFKDLEESQRQREMAEDRYTRYKEVVANLQHQLDESKRKIQEYKDEKLDTTSRSLRLAALSSSIKSPSTFLSSSLRSDILCEYSYTEATKTCALIPYLLAGLMVVMFFFCVSAVQDHFKMCARKIKFQVFGKTITNHTSISKYELYS</sequence>
<evidence type="ECO:0000256" key="2">
    <source>
        <dbReference type="SAM" id="MobiDB-lite"/>
    </source>
</evidence>
<dbReference type="PANTHER" id="PTHR46657:SF1">
    <property type="entry name" value="CENTROSOMAL PROTEIN OF 128 KDA"/>
    <property type="match status" value="1"/>
</dbReference>
<feature type="region of interest" description="Disordered" evidence="2">
    <location>
        <begin position="130"/>
        <end position="161"/>
    </location>
</feature>
<dbReference type="AlphaFoldDB" id="A0A3Q3VLC4"/>
<feature type="transmembrane region" description="Helical" evidence="3">
    <location>
        <begin position="819"/>
        <end position="839"/>
    </location>
</feature>
<evidence type="ECO:0000256" key="3">
    <source>
        <dbReference type="SAM" id="Phobius"/>
    </source>
</evidence>
<keyword evidence="3" id="KW-0472">Membrane</keyword>
<keyword evidence="5" id="KW-1185">Reference proteome</keyword>
<dbReference type="InterPro" id="IPR026652">
    <property type="entry name" value="CEP128"/>
</dbReference>
<reference evidence="4" key="1">
    <citation type="submission" date="2025-08" db="UniProtKB">
        <authorList>
            <consortium name="Ensembl"/>
        </authorList>
    </citation>
    <scope>IDENTIFICATION</scope>
</reference>
<organism evidence="4 5">
    <name type="scientific">Mola mola</name>
    <name type="common">Ocean sunfish</name>
    <name type="synonym">Tetraodon mola</name>
    <dbReference type="NCBI Taxonomy" id="94237"/>
    <lineage>
        <taxon>Eukaryota</taxon>
        <taxon>Metazoa</taxon>
        <taxon>Chordata</taxon>
        <taxon>Craniata</taxon>
        <taxon>Vertebrata</taxon>
        <taxon>Euteleostomi</taxon>
        <taxon>Actinopterygii</taxon>
        <taxon>Neopterygii</taxon>
        <taxon>Teleostei</taxon>
        <taxon>Neoteleostei</taxon>
        <taxon>Acanthomorphata</taxon>
        <taxon>Eupercaria</taxon>
        <taxon>Tetraodontiformes</taxon>
        <taxon>Molidae</taxon>
        <taxon>Mola</taxon>
    </lineage>
</organism>
<dbReference type="Proteomes" id="UP000261620">
    <property type="component" value="Unplaced"/>
</dbReference>
<keyword evidence="3" id="KW-0812">Transmembrane</keyword>
<evidence type="ECO:0000313" key="4">
    <source>
        <dbReference type="Ensembl" id="ENSMMOP00000001148.1"/>
    </source>
</evidence>
<feature type="coiled-coil region" evidence="1">
    <location>
        <begin position="730"/>
        <end position="778"/>
    </location>
</feature>
<name>A0A3Q3VLC4_MOLML</name>
<evidence type="ECO:0000256" key="1">
    <source>
        <dbReference type="SAM" id="Coils"/>
    </source>
</evidence>